<dbReference type="EMBL" id="OUUZ01000004">
    <property type="protein sequence ID" value="SPQ20541.1"/>
    <property type="molecule type" value="Genomic_DNA"/>
</dbReference>
<dbReference type="Proteomes" id="UP000289323">
    <property type="component" value="Unassembled WGS sequence"/>
</dbReference>
<keyword evidence="1" id="KW-0732">Signal</keyword>
<sequence>MTKPITLLHALTATLFPLTQAKACTEGLNYRGYNLLKKGT</sequence>
<evidence type="ECO:0000256" key="1">
    <source>
        <dbReference type="SAM" id="SignalP"/>
    </source>
</evidence>
<gene>
    <name evidence="2" type="ORF">TT172_LOCUS2960</name>
</gene>
<organism evidence="2 3">
    <name type="scientific">Thermothielavioides terrestris</name>
    <dbReference type="NCBI Taxonomy" id="2587410"/>
    <lineage>
        <taxon>Eukaryota</taxon>
        <taxon>Fungi</taxon>
        <taxon>Dikarya</taxon>
        <taxon>Ascomycota</taxon>
        <taxon>Pezizomycotina</taxon>
        <taxon>Sordariomycetes</taxon>
        <taxon>Sordariomycetidae</taxon>
        <taxon>Sordariales</taxon>
        <taxon>Chaetomiaceae</taxon>
        <taxon>Thermothielavioides</taxon>
    </lineage>
</organism>
<accession>A0A3S5CWD6</accession>
<evidence type="ECO:0000313" key="2">
    <source>
        <dbReference type="EMBL" id="SPQ20541.1"/>
    </source>
</evidence>
<feature type="signal peptide" evidence="1">
    <location>
        <begin position="1"/>
        <end position="21"/>
    </location>
</feature>
<name>A0A3S5CWD6_9PEZI</name>
<dbReference type="AlphaFoldDB" id="A0A3S5CWD6"/>
<evidence type="ECO:0000313" key="3">
    <source>
        <dbReference type="Proteomes" id="UP000289323"/>
    </source>
</evidence>
<proteinExistence type="predicted"/>
<feature type="chain" id="PRO_5018542146" evidence="1">
    <location>
        <begin position="22"/>
        <end position="40"/>
    </location>
</feature>
<protein>
    <submittedName>
        <fullName evidence="2">999ec40d-37e3-43cd-a734-d6b6265fd184</fullName>
    </submittedName>
</protein>
<reference evidence="2 3" key="1">
    <citation type="submission" date="2018-04" db="EMBL/GenBank/DDBJ databases">
        <authorList>
            <person name="Huttner S."/>
            <person name="Dainat J."/>
        </authorList>
    </citation>
    <scope>NUCLEOTIDE SEQUENCE [LARGE SCALE GENOMIC DNA]</scope>
</reference>